<dbReference type="EMBL" id="CP029463">
    <property type="protein sequence ID" value="AWM14190.1"/>
    <property type="molecule type" value="Genomic_DNA"/>
</dbReference>
<evidence type="ECO:0008006" key="11">
    <source>
        <dbReference type="Google" id="ProtNLM"/>
    </source>
</evidence>
<organism evidence="8 10">
    <name type="scientific">Flavobacterium sediminis</name>
    <dbReference type="NCBI Taxonomy" id="2201181"/>
    <lineage>
        <taxon>Bacteria</taxon>
        <taxon>Pseudomonadati</taxon>
        <taxon>Bacteroidota</taxon>
        <taxon>Flavobacteriia</taxon>
        <taxon>Flavobacteriales</taxon>
        <taxon>Flavobacteriaceae</taxon>
        <taxon>Flavobacterium</taxon>
    </lineage>
</organism>
<keyword evidence="4" id="KW-0233">DNA recombination</keyword>
<evidence type="ECO:0000259" key="7">
    <source>
        <dbReference type="PROSITE" id="PS51900"/>
    </source>
</evidence>
<evidence type="ECO:0000256" key="3">
    <source>
        <dbReference type="ARBA" id="ARBA00023125"/>
    </source>
</evidence>
<dbReference type="InterPro" id="IPR011010">
    <property type="entry name" value="DNA_brk_join_enz"/>
</dbReference>
<evidence type="ECO:0000259" key="6">
    <source>
        <dbReference type="PROSITE" id="PS51898"/>
    </source>
</evidence>
<dbReference type="Gene3D" id="1.10.150.130">
    <property type="match status" value="1"/>
</dbReference>
<dbReference type="GO" id="GO:0003677">
    <property type="term" value="F:DNA binding"/>
    <property type="evidence" value="ECO:0007669"/>
    <property type="project" value="UniProtKB-UniRule"/>
</dbReference>
<evidence type="ECO:0000256" key="2">
    <source>
        <dbReference type="ARBA" id="ARBA00022908"/>
    </source>
</evidence>
<evidence type="ECO:0000313" key="8">
    <source>
        <dbReference type="EMBL" id="AWM14181.1"/>
    </source>
</evidence>
<accession>A0A2U8QVX0</accession>
<dbReference type="KEGG" id="fse:DI487_10235"/>
<keyword evidence="10" id="KW-1185">Reference proteome</keyword>
<dbReference type="PROSITE" id="PS51900">
    <property type="entry name" value="CB"/>
    <property type="match status" value="1"/>
</dbReference>
<protein>
    <recommendedName>
        <fullName evidence="11">Integrase</fullName>
    </recommendedName>
</protein>
<dbReference type="AlphaFoldDB" id="A0A2U8QVX0"/>
<evidence type="ECO:0000256" key="1">
    <source>
        <dbReference type="ARBA" id="ARBA00008857"/>
    </source>
</evidence>
<dbReference type="GO" id="GO:0015074">
    <property type="term" value="P:DNA integration"/>
    <property type="evidence" value="ECO:0007669"/>
    <property type="project" value="UniProtKB-KW"/>
</dbReference>
<evidence type="ECO:0000256" key="5">
    <source>
        <dbReference type="PROSITE-ProRule" id="PRU01248"/>
    </source>
</evidence>
<dbReference type="InterPro" id="IPR044068">
    <property type="entry name" value="CB"/>
</dbReference>
<dbReference type="CDD" id="cd00397">
    <property type="entry name" value="DNA_BRE_C"/>
    <property type="match status" value="1"/>
</dbReference>
<dbReference type="PANTHER" id="PTHR30349">
    <property type="entry name" value="PHAGE INTEGRASE-RELATED"/>
    <property type="match status" value="1"/>
</dbReference>
<dbReference type="Proteomes" id="UP000245429">
    <property type="component" value="Chromosome"/>
</dbReference>
<dbReference type="KEGG" id="fse:DI487_10190"/>
<dbReference type="InterPro" id="IPR002104">
    <property type="entry name" value="Integrase_catalytic"/>
</dbReference>
<evidence type="ECO:0000313" key="10">
    <source>
        <dbReference type="Proteomes" id="UP000245429"/>
    </source>
</evidence>
<dbReference type="InterPro" id="IPR050090">
    <property type="entry name" value="Tyrosine_recombinase_XerCD"/>
</dbReference>
<dbReference type="OrthoDB" id="1407105at2"/>
<name>A0A2U8QVX0_9FLAO</name>
<dbReference type="InterPro" id="IPR010998">
    <property type="entry name" value="Integrase_recombinase_N"/>
</dbReference>
<dbReference type="PANTHER" id="PTHR30349:SF41">
    <property type="entry name" value="INTEGRASE_RECOMBINASE PROTEIN MJ0367-RELATED"/>
    <property type="match status" value="1"/>
</dbReference>
<evidence type="ECO:0000256" key="4">
    <source>
        <dbReference type="ARBA" id="ARBA00023172"/>
    </source>
</evidence>
<dbReference type="PROSITE" id="PS51898">
    <property type="entry name" value="TYR_RECOMBINASE"/>
    <property type="match status" value="1"/>
</dbReference>
<keyword evidence="2" id="KW-0229">DNA integration</keyword>
<gene>
    <name evidence="8" type="ORF">DI487_10190</name>
    <name evidence="9" type="ORF">DI487_10235</name>
</gene>
<dbReference type="Gene3D" id="1.10.443.10">
    <property type="entry name" value="Intergrase catalytic core"/>
    <property type="match status" value="1"/>
</dbReference>
<dbReference type="EMBL" id="CP029463">
    <property type="protein sequence ID" value="AWM14181.1"/>
    <property type="molecule type" value="Genomic_DNA"/>
</dbReference>
<dbReference type="Pfam" id="PF00589">
    <property type="entry name" value="Phage_integrase"/>
    <property type="match status" value="1"/>
</dbReference>
<dbReference type="GO" id="GO:0006310">
    <property type="term" value="P:DNA recombination"/>
    <property type="evidence" value="ECO:0007669"/>
    <property type="project" value="UniProtKB-KW"/>
</dbReference>
<reference evidence="8 10" key="1">
    <citation type="submission" date="2018-05" db="EMBL/GenBank/DDBJ databases">
        <title>Flavobacterium sp. MEBiC07310.</title>
        <authorList>
            <person name="Baek K."/>
        </authorList>
    </citation>
    <scope>NUCLEOTIDE SEQUENCE [LARGE SCALE GENOMIC DNA]</scope>
    <source>
        <strain evidence="8 10">MEBiC07310</strain>
    </source>
</reference>
<sequence>MNNYTTYLEKNGYSNKSIPAFLKATERLNIWMNKYGTTKENIDYKTFLKYVEEIKKTGIKIRTLKTYIGNLKIYFNYLQEKNYRADNPITNINIKGTVKTVLGNLLTADELEDLYYSYETKDNDLARKRNKIIIGLLVYQGLQSKELQYLKEEHVELYKGKIQIPESKKTNGRTLELKPWQLMELMEYLQKIRPQITPKGEESLFTSSYGNSNLSNVLKKISEELKLINYNYQNAIQIRNSVIVNWLKQHKLRKAQYMAGHRYISSTERYRQDNLEELHEMVNTFHPIQ</sequence>
<keyword evidence="3 5" id="KW-0238">DNA-binding</keyword>
<dbReference type="SUPFAM" id="SSF56349">
    <property type="entry name" value="DNA breaking-rejoining enzymes"/>
    <property type="match status" value="1"/>
</dbReference>
<comment type="similarity">
    <text evidence="1">Belongs to the 'phage' integrase family.</text>
</comment>
<evidence type="ECO:0000313" key="9">
    <source>
        <dbReference type="EMBL" id="AWM14190.1"/>
    </source>
</evidence>
<feature type="domain" description="Tyr recombinase" evidence="6">
    <location>
        <begin position="101"/>
        <end position="283"/>
    </location>
</feature>
<dbReference type="InterPro" id="IPR013762">
    <property type="entry name" value="Integrase-like_cat_sf"/>
</dbReference>
<proteinExistence type="inferred from homology"/>
<feature type="domain" description="Core-binding (CB)" evidence="7">
    <location>
        <begin position="1"/>
        <end position="79"/>
    </location>
</feature>